<feature type="chain" id="PRO_5015997220" evidence="2">
    <location>
        <begin position="24"/>
        <end position="129"/>
    </location>
</feature>
<organism evidence="3 4">
    <name type="scientific">Leminorella richardii</name>
    <dbReference type="NCBI Taxonomy" id="158841"/>
    <lineage>
        <taxon>Bacteria</taxon>
        <taxon>Pseudomonadati</taxon>
        <taxon>Pseudomonadota</taxon>
        <taxon>Gammaproteobacteria</taxon>
        <taxon>Enterobacterales</taxon>
        <taxon>Budviciaceae</taxon>
        <taxon>Leminorella</taxon>
    </lineage>
</organism>
<name>A0A2X4ULE7_9GAMM</name>
<protein>
    <submittedName>
        <fullName evidence="3">Protein of uncharacterized function (DUF1090)</fullName>
    </submittedName>
</protein>
<evidence type="ECO:0000313" key="3">
    <source>
        <dbReference type="EMBL" id="SQI40737.1"/>
    </source>
</evidence>
<gene>
    <name evidence="3" type="primary">yqjC_1</name>
    <name evidence="3" type="ORF">NCTC12151_01710</name>
</gene>
<reference evidence="3 4" key="1">
    <citation type="submission" date="2018-06" db="EMBL/GenBank/DDBJ databases">
        <authorList>
            <consortium name="Pathogen Informatics"/>
            <person name="Doyle S."/>
        </authorList>
    </citation>
    <scope>NUCLEOTIDE SEQUENCE [LARGE SCALE GENOMIC DNA]</scope>
    <source>
        <strain evidence="3 4">NCTC12151</strain>
    </source>
</reference>
<dbReference type="EMBL" id="LS483470">
    <property type="protein sequence ID" value="SQI40737.1"/>
    <property type="molecule type" value="Genomic_DNA"/>
</dbReference>
<dbReference type="PROSITE" id="PS51257">
    <property type="entry name" value="PROKAR_LIPOPROTEIN"/>
    <property type="match status" value="1"/>
</dbReference>
<evidence type="ECO:0000256" key="1">
    <source>
        <dbReference type="SAM" id="MobiDB-lite"/>
    </source>
</evidence>
<dbReference type="KEGG" id="lri:NCTC12151_01710"/>
<feature type="signal peptide" evidence="2">
    <location>
        <begin position="1"/>
        <end position="23"/>
    </location>
</feature>
<keyword evidence="2" id="KW-0732">Signal</keyword>
<dbReference type="AlphaFoldDB" id="A0A2X4ULE7"/>
<dbReference type="Pfam" id="PF06476">
    <property type="entry name" value="DUF1090"/>
    <property type="match status" value="1"/>
</dbReference>
<evidence type="ECO:0000313" key="4">
    <source>
        <dbReference type="Proteomes" id="UP000249005"/>
    </source>
</evidence>
<feature type="region of interest" description="Disordered" evidence="1">
    <location>
        <begin position="78"/>
        <end position="107"/>
    </location>
</feature>
<dbReference type="OrthoDB" id="8689941at2"/>
<proteinExistence type="predicted"/>
<keyword evidence="4" id="KW-1185">Reference proteome</keyword>
<dbReference type="InterPro" id="IPR009468">
    <property type="entry name" value="DUF1090"/>
</dbReference>
<evidence type="ECO:0000256" key="2">
    <source>
        <dbReference type="SAM" id="SignalP"/>
    </source>
</evidence>
<sequence>MNFKMTALSACLMALSFASTAQAANGLTGCAAKQHEVEQQIEQAKKYGNSNRVAGLETALKEIKDHCTDATLKVQREQDVAEKKAKVAERRQELQEAQADGRSDKIAKKQKKLDEALEELKEAEAELLR</sequence>
<accession>A0A2X4ULE7</accession>
<dbReference type="RefSeq" id="WP_111740244.1">
    <property type="nucleotide sequence ID" value="NZ_LR698987.1"/>
</dbReference>
<dbReference type="Proteomes" id="UP000249005">
    <property type="component" value="Chromosome 1"/>
</dbReference>